<proteinExistence type="predicted"/>
<evidence type="ECO:0000313" key="2">
    <source>
        <dbReference type="Proteomes" id="UP000827973"/>
    </source>
</evidence>
<gene>
    <name evidence="1" type="ORF">pEaSNUABM1_00188</name>
</gene>
<accession>A0AAE7XJI7</accession>
<protein>
    <submittedName>
        <fullName evidence="1">Uncharacterized protein</fullName>
    </submittedName>
</protein>
<sequence length="253" mass="27696">MQYHISNYGVFTPLCPQVYAFDQDTSLTQGTAASVVNKALFTLGLAGQANTVQGVAGGVRYASNLKWAYPSAFPTSDDQFHVGTTVSDGCSRGDSYFNMSWSTKNTVFLIDHAFAHNWSYGRCAASTGSESPSLTILTTLINEVATTYNATAASRVTINTYTVMATAMSFKYLRNNGISVNASSYSYRIVDGSSDMRVFYQTNEADSVKALAKFECVQNGRLFRFKPEELDFGQLVAGTRPKVQTYLKATYDL</sequence>
<name>A0AAE7XJI7_9CAUD</name>
<evidence type="ECO:0000313" key="1">
    <source>
        <dbReference type="EMBL" id="QZE57397.1"/>
    </source>
</evidence>
<keyword evidence="2" id="KW-1185">Reference proteome</keyword>
<dbReference type="EMBL" id="MZ443776">
    <property type="protein sequence ID" value="QZE57397.1"/>
    <property type="molecule type" value="Genomic_DNA"/>
</dbReference>
<organism evidence="1 2">
    <name type="scientific">Erwinia phage pEa_SNUABM_1</name>
    <dbReference type="NCBI Taxonomy" id="2869543"/>
    <lineage>
        <taxon>Viruses</taxon>
        <taxon>Duplodnaviria</taxon>
        <taxon>Heunggongvirae</taxon>
        <taxon>Uroviricota</taxon>
        <taxon>Caudoviricetes</taxon>
        <taxon>Alexandravirus</taxon>
        <taxon>Alexandravirus SNUABM1</taxon>
    </lineage>
</organism>
<reference evidence="1 2" key="1">
    <citation type="submission" date="2021-06" db="EMBL/GenBank/DDBJ databases">
        <title>Complete genome sequence of Erwinia phage pEa_SNUABM_1.</title>
        <authorList>
            <person name="Kim S.G."/>
            <person name="Park S.C."/>
        </authorList>
    </citation>
    <scope>NUCLEOTIDE SEQUENCE [LARGE SCALE GENOMIC DNA]</scope>
</reference>
<dbReference type="Proteomes" id="UP000827973">
    <property type="component" value="Segment"/>
</dbReference>